<keyword evidence="2" id="KW-1185">Reference proteome</keyword>
<reference evidence="1" key="1">
    <citation type="submission" date="2022-01" db="EMBL/GenBank/DDBJ databases">
        <authorList>
            <person name="Jo J.-H."/>
            <person name="Im W.-T."/>
        </authorList>
    </citation>
    <scope>NUCLEOTIDE SEQUENCE</scope>
    <source>
        <strain evidence="1">NA20</strain>
    </source>
</reference>
<organism evidence="1 2">
    <name type="scientific">Terrimonas ginsenosidimutans</name>
    <dbReference type="NCBI Taxonomy" id="2908004"/>
    <lineage>
        <taxon>Bacteria</taxon>
        <taxon>Pseudomonadati</taxon>
        <taxon>Bacteroidota</taxon>
        <taxon>Chitinophagia</taxon>
        <taxon>Chitinophagales</taxon>
        <taxon>Chitinophagaceae</taxon>
        <taxon>Terrimonas</taxon>
    </lineage>
</organism>
<dbReference type="RefSeq" id="WP_237868579.1">
    <property type="nucleotide sequence ID" value="NZ_JAKLTR010000002.1"/>
</dbReference>
<evidence type="ECO:0000313" key="2">
    <source>
        <dbReference type="Proteomes" id="UP001165367"/>
    </source>
</evidence>
<evidence type="ECO:0000313" key="1">
    <source>
        <dbReference type="EMBL" id="MCG2613350.1"/>
    </source>
</evidence>
<name>A0ABS9KM27_9BACT</name>
<dbReference type="EMBL" id="JAKLTR010000002">
    <property type="protein sequence ID" value="MCG2613350.1"/>
    <property type="molecule type" value="Genomic_DNA"/>
</dbReference>
<comment type="caution">
    <text evidence="1">The sequence shown here is derived from an EMBL/GenBank/DDBJ whole genome shotgun (WGS) entry which is preliminary data.</text>
</comment>
<sequence>MKEVFIKKYWAEENILFYLHFQDGKAVRQIEVTPGRKIFLSADNPQQEDCTLYDQLLDDLEIELRDLISQTMFEKVWKKGG</sequence>
<accession>A0ABS9KM27</accession>
<gene>
    <name evidence="1" type="ORF">LZZ85_03625</name>
</gene>
<dbReference type="Proteomes" id="UP001165367">
    <property type="component" value="Unassembled WGS sequence"/>
</dbReference>
<proteinExistence type="predicted"/>
<protein>
    <submittedName>
        <fullName evidence="1">Uncharacterized protein</fullName>
    </submittedName>
</protein>